<sequence>MWLVLAVPVKAAAIEDLTRPWPGAVVPYKLDPVILKRAGAKGTDCRNWRDWSAATQGHKVCRAMSEWQAETGVRFVPYTKGAKWLDIRTSDNRTNATLGYSVVNWVNVEPRASYGAVLHEFGHVLGLTHEHMRPDRDDYIVLAPFIGDSLKGCNPVEAMCRDILLNFPRHGRLQMKTDYDPCSLMHYLSHQGPRYPDDPRWRQAFTLTRAGAARMDVCSGQFQAREARCRKVGQKCAITEDDAALVRRFHGG</sequence>
<feature type="binding site" evidence="1">
    <location>
        <position position="129"/>
    </location>
    <ligand>
        <name>Zn(2+)</name>
        <dbReference type="ChEBI" id="CHEBI:29105"/>
        <note>catalytic</note>
    </ligand>
</feature>
<dbReference type="RefSeq" id="WP_272746000.1">
    <property type="nucleotide sequence ID" value="NZ_JAQQKV010000004.1"/>
</dbReference>
<dbReference type="Pfam" id="PF01400">
    <property type="entry name" value="Astacin"/>
    <property type="match status" value="1"/>
</dbReference>
<dbReference type="PANTHER" id="PTHR10127">
    <property type="entry name" value="DISCOIDIN, CUB, EGF, LAMININ , AND ZINC METALLOPROTEASE DOMAIN CONTAINING"/>
    <property type="match status" value="1"/>
</dbReference>
<dbReference type="InterPro" id="IPR006026">
    <property type="entry name" value="Peptidase_Metallo"/>
</dbReference>
<keyword evidence="1" id="KW-0645">Protease</keyword>
<proteinExistence type="predicted"/>
<gene>
    <name evidence="3" type="ORF">PQU98_16180</name>
</gene>
<evidence type="ECO:0000313" key="3">
    <source>
        <dbReference type="EMBL" id="MDC7677682.1"/>
    </source>
</evidence>
<dbReference type="InterPro" id="IPR024079">
    <property type="entry name" value="MetalloPept_cat_dom_sf"/>
</dbReference>
<dbReference type="EMBL" id="JAQQKV010000004">
    <property type="protein sequence ID" value="MDC7677682.1"/>
    <property type="molecule type" value="Genomic_DNA"/>
</dbReference>
<dbReference type="PRINTS" id="PR00480">
    <property type="entry name" value="ASTACIN"/>
</dbReference>
<feature type="binding site" evidence="1">
    <location>
        <position position="123"/>
    </location>
    <ligand>
        <name>Zn(2+)</name>
        <dbReference type="ChEBI" id="CHEBI:29105"/>
        <note>catalytic</note>
    </ligand>
</feature>
<comment type="caution">
    <text evidence="3">The sequence shown here is derived from an EMBL/GenBank/DDBJ whole genome shotgun (WGS) entry which is preliminary data.</text>
</comment>
<comment type="cofactor">
    <cofactor evidence="1">
        <name>Zn(2+)</name>
        <dbReference type="ChEBI" id="CHEBI:29105"/>
    </cofactor>
    <text evidence="1">Binds 1 zinc ion per subunit.</text>
</comment>
<keyword evidence="1" id="KW-0862">Zinc</keyword>
<keyword evidence="1" id="KW-0479">Metal-binding</keyword>
<reference evidence="3 4" key="1">
    <citation type="submission" date="2023-01" db="EMBL/GenBank/DDBJ databases">
        <title>Novel species of the genus Asticcacaulis isolated from rivers.</title>
        <authorList>
            <person name="Lu H."/>
        </authorList>
    </citation>
    <scope>NUCLEOTIDE SEQUENCE [LARGE SCALE GENOMIC DNA]</scope>
    <source>
        <strain evidence="3 4">LKC15W</strain>
    </source>
</reference>
<dbReference type="InterPro" id="IPR001506">
    <property type="entry name" value="Peptidase_M12A"/>
</dbReference>
<dbReference type="Gene3D" id="3.40.390.10">
    <property type="entry name" value="Collagenase (Catalytic Domain)"/>
    <property type="match status" value="1"/>
</dbReference>
<organism evidence="3 4">
    <name type="scientific">Asticcacaulis machinosus</name>
    <dbReference type="NCBI Taxonomy" id="2984211"/>
    <lineage>
        <taxon>Bacteria</taxon>
        <taxon>Pseudomonadati</taxon>
        <taxon>Pseudomonadota</taxon>
        <taxon>Alphaproteobacteria</taxon>
        <taxon>Caulobacterales</taxon>
        <taxon>Caulobacteraceae</taxon>
        <taxon>Asticcacaulis</taxon>
    </lineage>
</organism>
<dbReference type="PROSITE" id="PS51864">
    <property type="entry name" value="ASTACIN"/>
    <property type="match status" value="1"/>
</dbReference>
<dbReference type="SUPFAM" id="SSF55486">
    <property type="entry name" value="Metalloproteases ('zincins'), catalytic domain"/>
    <property type="match status" value="1"/>
</dbReference>
<name>A0ABT5HND5_9CAUL</name>
<feature type="binding site" evidence="1">
    <location>
        <position position="119"/>
    </location>
    <ligand>
        <name>Zn(2+)</name>
        <dbReference type="ChEBI" id="CHEBI:29105"/>
        <note>catalytic</note>
    </ligand>
</feature>
<dbReference type="PANTHER" id="PTHR10127:SF850">
    <property type="entry name" value="METALLOENDOPEPTIDASE"/>
    <property type="match status" value="1"/>
</dbReference>
<evidence type="ECO:0000256" key="1">
    <source>
        <dbReference type="PROSITE-ProRule" id="PRU01211"/>
    </source>
</evidence>
<keyword evidence="4" id="KW-1185">Reference proteome</keyword>
<comment type="caution">
    <text evidence="1">Lacks conserved residue(s) required for the propagation of feature annotation.</text>
</comment>
<dbReference type="SMART" id="SM00235">
    <property type="entry name" value="ZnMc"/>
    <property type="match status" value="1"/>
</dbReference>
<feature type="domain" description="Peptidase M12A" evidence="2">
    <location>
        <begin position="12"/>
        <end position="140"/>
    </location>
</feature>
<accession>A0ABT5HND5</accession>
<keyword evidence="1" id="KW-0378">Hydrolase</keyword>
<feature type="active site" evidence="1">
    <location>
        <position position="120"/>
    </location>
</feature>
<evidence type="ECO:0000313" key="4">
    <source>
        <dbReference type="Proteomes" id="UP001218579"/>
    </source>
</evidence>
<dbReference type="Proteomes" id="UP001218579">
    <property type="component" value="Unassembled WGS sequence"/>
</dbReference>
<protein>
    <submittedName>
        <fullName evidence="3">M12 family metallopeptidase</fullName>
    </submittedName>
</protein>
<evidence type="ECO:0000259" key="2">
    <source>
        <dbReference type="PROSITE" id="PS51864"/>
    </source>
</evidence>
<keyword evidence="1" id="KW-0482">Metalloprotease</keyword>